<accession>A0ABD1FL44</accession>
<reference evidence="1 2" key="1">
    <citation type="submission" date="2024-06" db="EMBL/GenBank/DDBJ databases">
        <title>A chromosome level genome sequence of Diviner's sage (Salvia divinorum).</title>
        <authorList>
            <person name="Ford S.A."/>
            <person name="Ro D.-K."/>
            <person name="Ness R.W."/>
            <person name="Phillips M.A."/>
        </authorList>
    </citation>
    <scope>NUCLEOTIDE SEQUENCE [LARGE SCALE GENOMIC DNA]</scope>
    <source>
        <strain evidence="1">SAF-2024a</strain>
        <tissue evidence="1">Leaf</tissue>
    </source>
</reference>
<dbReference type="Proteomes" id="UP001567538">
    <property type="component" value="Unassembled WGS sequence"/>
</dbReference>
<organism evidence="1 2">
    <name type="scientific">Salvia divinorum</name>
    <name type="common">Maria pastora</name>
    <name type="synonym">Diviner's sage</name>
    <dbReference type="NCBI Taxonomy" id="28513"/>
    <lineage>
        <taxon>Eukaryota</taxon>
        <taxon>Viridiplantae</taxon>
        <taxon>Streptophyta</taxon>
        <taxon>Embryophyta</taxon>
        <taxon>Tracheophyta</taxon>
        <taxon>Spermatophyta</taxon>
        <taxon>Magnoliopsida</taxon>
        <taxon>eudicotyledons</taxon>
        <taxon>Gunneridae</taxon>
        <taxon>Pentapetalae</taxon>
        <taxon>asterids</taxon>
        <taxon>lamiids</taxon>
        <taxon>Lamiales</taxon>
        <taxon>Lamiaceae</taxon>
        <taxon>Nepetoideae</taxon>
        <taxon>Mentheae</taxon>
        <taxon>Salviinae</taxon>
        <taxon>Salvia</taxon>
        <taxon>Salvia subgen. Calosphace</taxon>
    </lineage>
</organism>
<evidence type="ECO:0000313" key="2">
    <source>
        <dbReference type="Proteomes" id="UP001567538"/>
    </source>
</evidence>
<name>A0ABD1FL44_SALDI</name>
<evidence type="ECO:0000313" key="1">
    <source>
        <dbReference type="EMBL" id="KAL1532540.1"/>
    </source>
</evidence>
<sequence>MRFSSVKLDSSSLSDKSKFPRNGIVTKRQIIKQTQLEQNRRDCPMEKIHRKIQEYSSFMDKSNLTSFEQLPRLTDR</sequence>
<protein>
    <submittedName>
        <fullName evidence="1">Uncharacterized protein</fullName>
    </submittedName>
</protein>
<dbReference type="EMBL" id="JBEAFC010000014">
    <property type="protein sequence ID" value="KAL1532540.1"/>
    <property type="molecule type" value="Genomic_DNA"/>
</dbReference>
<dbReference type="AlphaFoldDB" id="A0ABD1FL44"/>
<keyword evidence="2" id="KW-1185">Reference proteome</keyword>
<comment type="caution">
    <text evidence="1">The sequence shown here is derived from an EMBL/GenBank/DDBJ whole genome shotgun (WGS) entry which is preliminary data.</text>
</comment>
<proteinExistence type="predicted"/>
<gene>
    <name evidence="1" type="ORF">AAHA92_32535</name>
</gene>